<keyword evidence="2" id="KW-1185">Reference proteome</keyword>
<proteinExistence type="predicted"/>
<evidence type="ECO:0000313" key="1">
    <source>
        <dbReference type="EMBL" id="EMI19087.1"/>
    </source>
</evidence>
<name>M5RUL6_9BACT</name>
<reference evidence="1 2" key="1">
    <citation type="journal article" date="2013" name="Mar. Genomics">
        <title>Expression of sulfatases in Rhodopirellula baltica and the diversity of sulfatases in the genus Rhodopirellula.</title>
        <authorList>
            <person name="Wegner C.E."/>
            <person name="Richter-Heitmann T."/>
            <person name="Klindworth A."/>
            <person name="Klockow C."/>
            <person name="Richter M."/>
            <person name="Achstetter T."/>
            <person name="Glockner F.O."/>
            <person name="Harder J."/>
        </authorList>
    </citation>
    <scope>NUCLEOTIDE SEQUENCE [LARGE SCALE GENOMIC DNA]</scope>
    <source>
        <strain evidence="1 2">SM1</strain>
    </source>
</reference>
<gene>
    <name evidence="1" type="ORF">RMSM_03983</name>
</gene>
<protein>
    <submittedName>
        <fullName evidence="1">Uncharacterized protein</fullName>
    </submittedName>
</protein>
<dbReference type="PATRIC" id="fig|1265738.3.peg.3985"/>
<dbReference type="AlphaFoldDB" id="M5RUL6"/>
<comment type="caution">
    <text evidence="1">The sequence shown here is derived from an EMBL/GenBank/DDBJ whole genome shotgun (WGS) entry which is preliminary data.</text>
</comment>
<dbReference type="EMBL" id="ANOG01000574">
    <property type="protein sequence ID" value="EMI19087.1"/>
    <property type="molecule type" value="Genomic_DNA"/>
</dbReference>
<accession>M5RUL6</accession>
<sequence length="70" mass="7831">MVAAAKAKQIAAWDHTADMMALMASIHTSNQYSRSNFHPYREAPVQVANLDDPGAEYDRLIAEQEKRGIK</sequence>
<organism evidence="1 2">
    <name type="scientific">Rhodopirellula maiorica SM1</name>
    <dbReference type="NCBI Taxonomy" id="1265738"/>
    <lineage>
        <taxon>Bacteria</taxon>
        <taxon>Pseudomonadati</taxon>
        <taxon>Planctomycetota</taxon>
        <taxon>Planctomycetia</taxon>
        <taxon>Pirellulales</taxon>
        <taxon>Pirellulaceae</taxon>
        <taxon>Novipirellula</taxon>
    </lineage>
</organism>
<dbReference type="Proteomes" id="UP000011991">
    <property type="component" value="Unassembled WGS sequence"/>
</dbReference>
<evidence type="ECO:0000313" key="2">
    <source>
        <dbReference type="Proteomes" id="UP000011991"/>
    </source>
</evidence>